<gene>
    <name evidence="7" type="ORF">AWB67_06026</name>
</gene>
<dbReference type="InterPro" id="IPR006059">
    <property type="entry name" value="SBP"/>
</dbReference>
<accession>A0A158KMX7</accession>
<name>A0A158KMX7_9BURK</name>
<feature type="chain" id="PRO_5011116105" evidence="6">
    <location>
        <begin position="25"/>
        <end position="360"/>
    </location>
</feature>
<evidence type="ECO:0000313" key="7">
    <source>
        <dbReference type="EMBL" id="SAL82083.1"/>
    </source>
</evidence>
<evidence type="ECO:0000256" key="4">
    <source>
        <dbReference type="ARBA" id="ARBA00022729"/>
    </source>
</evidence>
<dbReference type="InterPro" id="IPR006311">
    <property type="entry name" value="TAT_signal"/>
</dbReference>
<dbReference type="PANTHER" id="PTHR30006">
    <property type="entry name" value="THIAMINE-BINDING PERIPLASMIC PROTEIN-RELATED"/>
    <property type="match status" value="1"/>
</dbReference>
<evidence type="ECO:0000256" key="3">
    <source>
        <dbReference type="ARBA" id="ARBA00022448"/>
    </source>
</evidence>
<dbReference type="PROSITE" id="PS51318">
    <property type="entry name" value="TAT"/>
    <property type="match status" value="1"/>
</dbReference>
<keyword evidence="3" id="KW-0813">Transport</keyword>
<keyword evidence="4 6" id="KW-0732">Signal</keyword>
<dbReference type="Proteomes" id="UP000054925">
    <property type="component" value="Unassembled WGS sequence"/>
</dbReference>
<dbReference type="GO" id="GO:0030976">
    <property type="term" value="F:thiamine pyrophosphate binding"/>
    <property type="evidence" value="ECO:0007669"/>
    <property type="project" value="TreeGrafter"/>
</dbReference>
<keyword evidence="8" id="KW-1185">Reference proteome</keyword>
<sequence length="360" mass="39924">MSKLLTRRSALGIISSAVGAVAFAGMPAFGQTKGKLTVAVPGGVVKDLETNIYAKALVAEKGYDVQVVNQPDSALEQLRAQVKSRNVIWDVTEINSLTFPAMDQDLLEKIDYSLVDPKNILPAYAKRPNAVLVLVWSTVLAQRADKLPPGKEMKSWADFWDVKTFPGPRAMRKTSHHTLEFALIADGVPKSKVYDALATKEGVDRAFAKMNKIKPHISAWWDNGAQAVQVMSNGEAFYTPMFTGRLQSLSDSGIPLKLVWEGGLFHTTYHGILKGSKHVREAHDWLRIRATNAELAEKYVQTVPYPAPIPGAYDKLPASLQAMLPTTPPHPEQLFIANEAFWYSERGNQIQDRFLEWILA</sequence>
<dbReference type="Pfam" id="PF13416">
    <property type="entry name" value="SBP_bac_8"/>
    <property type="match status" value="1"/>
</dbReference>
<organism evidence="7 8">
    <name type="scientific">Caballeronia terrestris</name>
    <dbReference type="NCBI Taxonomy" id="1226301"/>
    <lineage>
        <taxon>Bacteria</taxon>
        <taxon>Pseudomonadati</taxon>
        <taxon>Pseudomonadota</taxon>
        <taxon>Betaproteobacteria</taxon>
        <taxon>Burkholderiales</taxon>
        <taxon>Burkholderiaceae</taxon>
        <taxon>Caballeronia</taxon>
    </lineage>
</organism>
<proteinExistence type="inferred from homology"/>
<reference evidence="7" key="1">
    <citation type="submission" date="2016-01" db="EMBL/GenBank/DDBJ databases">
        <authorList>
            <person name="Peeters C."/>
        </authorList>
    </citation>
    <scope>NUCLEOTIDE SEQUENCE [LARGE SCALE GENOMIC DNA]</scope>
    <source>
        <strain evidence="7">LMG 22937</strain>
    </source>
</reference>
<dbReference type="Gene3D" id="3.40.190.10">
    <property type="entry name" value="Periplasmic binding protein-like II"/>
    <property type="match status" value="2"/>
</dbReference>
<dbReference type="EMBL" id="FCOL02000070">
    <property type="protein sequence ID" value="SAL82083.1"/>
    <property type="molecule type" value="Genomic_DNA"/>
</dbReference>
<dbReference type="GO" id="GO:0030288">
    <property type="term" value="C:outer membrane-bounded periplasmic space"/>
    <property type="evidence" value="ECO:0007669"/>
    <property type="project" value="TreeGrafter"/>
</dbReference>
<evidence type="ECO:0000256" key="5">
    <source>
        <dbReference type="ARBA" id="ARBA00022764"/>
    </source>
</evidence>
<dbReference type="AlphaFoldDB" id="A0A158KMX7"/>
<evidence type="ECO:0000256" key="2">
    <source>
        <dbReference type="ARBA" id="ARBA00008520"/>
    </source>
</evidence>
<dbReference type="GO" id="GO:0015888">
    <property type="term" value="P:thiamine transport"/>
    <property type="evidence" value="ECO:0007669"/>
    <property type="project" value="TreeGrafter"/>
</dbReference>
<keyword evidence="5" id="KW-0574">Periplasm</keyword>
<comment type="caution">
    <text evidence="7">The sequence shown here is derived from an EMBL/GenBank/DDBJ whole genome shotgun (WGS) entry which is preliminary data.</text>
</comment>
<dbReference type="GO" id="GO:0030975">
    <property type="term" value="F:thiamine binding"/>
    <property type="evidence" value="ECO:0007669"/>
    <property type="project" value="TreeGrafter"/>
</dbReference>
<dbReference type="SUPFAM" id="SSF53850">
    <property type="entry name" value="Periplasmic binding protein-like II"/>
    <property type="match status" value="1"/>
</dbReference>
<feature type="signal peptide" evidence="6">
    <location>
        <begin position="1"/>
        <end position="24"/>
    </location>
</feature>
<evidence type="ECO:0000313" key="8">
    <source>
        <dbReference type="Proteomes" id="UP000054925"/>
    </source>
</evidence>
<dbReference type="PANTHER" id="PTHR30006:SF3">
    <property type="entry name" value="THIAMINE-BINDING PERIPLASMIC PROTEIN"/>
    <property type="match status" value="1"/>
</dbReference>
<evidence type="ECO:0000256" key="1">
    <source>
        <dbReference type="ARBA" id="ARBA00004418"/>
    </source>
</evidence>
<protein>
    <submittedName>
        <fullName evidence="7">Extracellular solute-binding protein</fullName>
    </submittedName>
</protein>
<evidence type="ECO:0000256" key="6">
    <source>
        <dbReference type="SAM" id="SignalP"/>
    </source>
</evidence>
<dbReference type="OrthoDB" id="8874923at2"/>
<comment type="similarity">
    <text evidence="2">Belongs to the bacterial solute-binding protein 1 family.</text>
</comment>
<comment type="subcellular location">
    <subcellularLocation>
        <location evidence="1">Periplasm</location>
    </subcellularLocation>
</comment>